<evidence type="ECO:0000259" key="3">
    <source>
        <dbReference type="Pfam" id="PF13600"/>
    </source>
</evidence>
<keyword evidence="5" id="KW-1185">Reference proteome</keyword>
<feature type="domain" description="DUF4140" evidence="3">
    <location>
        <begin position="31"/>
        <end position="138"/>
    </location>
</feature>
<reference evidence="4" key="1">
    <citation type="journal article" date="2023" name="Int. J. Syst. Evol. Microbiol.">
        <title>Sinisalibacter aestuarii sp. nov., isolated from estuarine sediment of the Arakawa River.</title>
        <authorList>
            <person name="Arafat S.T."/>
            <person name="Hirano S."/>
            <person name="Sato A."/>
            <person name="Takeuchi K."/>
            <person name="Yasuda T."/>
            <person name="Terahara T."/>
            <person name="Hamada M."/>
            <person name="Kobayashi T."/>
        </authorList>
    </citation>
    <scope>NUCLEOTIDE SEQUENCE</scope>
    <source>
        <strain evidence="4">B-399</strain>
    </source>
</reference>
<evidence type="ECO:0000259" key="2">
    <source>
        <dbReference type="Pfam" id="PF13598"/>
    </source>
</evidence>
<organism evidence="4 5">
    <name type="scientific">Sinisalibacter aestuarii</name>
    <dbReference type="NCBI Taxonomy" id="2949426"/>
    <lineage>
        <taxon>Bacteria</taxon>
        <taxon>Pseudomonadati</taxon>
        <taxon>Pseudomonadota</taxon>
        <taxon>Alphaproteobacteria</taxon>
        <taxon>Rhodobacterales</taxon>
        <taxon>Roseobacteraceae</taxon>
        <taxon>Sinisalibacter</taxon>
    </lineage>
</organism>
<dbReference type="RefSeq" id="WP_281840250.1">
    <property type="nucleotide sequence ID" value="NZ_BROH01000001.1"/>
</dbReference>
<dbReference type="InterPro" id="IPR025554">
    <property type="entry name" value="DUF4140"/>
</dbReference>
<dbReference type="Proteomes" id="UP001144205">
    <property type="component" value="Unassembled WGS sequence"/>
</dbReference>
<protein>
    <recommendedName>
        <fullName evidence="6">Mucoidy inhibitor MuiA family protein</fullName>
    </recommendedName>
</protein>
<evidence type="ECO:0000313" key="4">
    <source>
        <dbReference type="EMBL" id="GKY86284.1"/>
    </source>
</evidence>
<proteinExistence type="predicted"/>
<dbReference type="InterPro" id="IPR037291">
    <property type="entry name" value="DUF4139"/>
</dbReference>
<dbReference type="Pfam" id="PF13598">
    <property type="entry name" value="DUF4139"/>
    <property type="match status" value="1"/>
</dbReference>
<comment type="caution">
    <text evidence="4">The sequence shown here is derived from an EMBL/GenBank/DDBJ whole genome shotgun (WGS) entry which is preliminary data.</text>
</comment>
<keyword evidence="1" id="KW-0732">Signal</keyword>
<feature type="signal peptide" evidence="1">
    <location>
        <begin position="1"/>
        <end position="19"/>
    </location>
</feature>
<name>A0ABQ5LMN6_9RHOB</name>
<dbReference type="InterPro" id="IPR011935">
    <property type="entry name" value="CHP02231"/>
</dbReference>
<accession>A0ABQ5LMN6</accession>
<feature type="chain" id="PRO_5045712936" description="Mucoidy inhibitor MuiA family protein" evidence="1">
    <location>
        <begin position="20"/>
        <end position="543"/>
    </location>
</feature>
<dbReference type="Pfam" id="PF13600">
    <property type="entry name" value="DUF4140"/>
    <property type="match status" value="1"/>
</dbReference>
<dbReference type="PROSITE" id="PS51257">
    <property type="entry name" value="PROKAR_LIPOPROTEIN"/>
    <property type="match status" value="1"/>
</dbReference>
<dbReference type="PANTHER" id="PTHR31005">
    <property type="entry name" value="DUF4139 DOMAIN-CONTAINING PROTEIN"/>
    <property type="match status" value="1"/>
</dbReference>
<dbReference type="NCBIfam" id="TIGR02231">
    <property type="entry name" value="mucoidy inhibitor MuiA family protein"/>
    <property type="match status" value="1"/>
</dbReference>
<gene>
    <name evidence="4" type="ORF">STA1M1_01530</name>
</gene>
<feature type="domain" description="DUF4139" evidence="2">
    <location>
        <begin position="225"/>
        <end position="535"/>
    </location>
</feature>
<sequence>MRVLATSFLALAAACPALADDVYTQAPVAAVTVYPAGAEMVHRATVELPAGTHRVFLPYAGLDGLGSLPRIRTSDGVSIGTLGFQRDMAIDREALFTEAQAAAFGRIDYLTADIAAKDDEIATTGAEAAALKARLAFLGQVAPGEAASGEDIVALADMLQRETQAAQTALVTATAALRPLQEERDELAAALAAAQAEFDRLSPPGDTADLLSVEVVVAEAGPVTLELTELSQSAWWEMDYDLDLDRDAGALDIARKVIVVQETGQTWDGVALTLSTARPGEEVMPSPVSPDQARIHEPITLSRTMAQAESDMVAGAAPMPEPMLADAAMKTAALEVDGLALSYVYPEAVTIAAGEAAELALDALTLDATPAVHASPRYDETAFTVASFTNTAGEPILPGWANILRDGHLVGRQMIELIPAGAETELGFGPIEGIRLDTIFERNAEGDTGLIARSNTRDQAITFTVENLTGEAQQVRAIFPLTYSEQEDLKVKVTASPSPSETDLERQRGVSAWDLTIAPGETAEVSIMVELSWPEGQDLAWYP</sequence>
<evidence type="ECO:0008006" key="6">
    <source>
        <dbReference type="Google" id="ProtNLM"/>
    </source>
</evidence>
<evidence type="ECO:0000313" key="5">
    <source>
        <dbReference type="Proteomes" id="UP001144205"/>
    </source>
</evidence>
<evidence type="ECO:0000256" key="1">
    <source>
        <dbReference type="SAM" id="SignalP"/>
    </source>
</evidence>
<dbReference type="EMBL" id="BROH01000001">
    <property type="protein sequence ID" value="GKY86284.1"/>
    <property type="molecule type" value="Genomic_DNA"/>
</dbReference>
<dbReference type="PANTHER" id="PTHR31005:SF8">
    <property type="entry name" value="DUF4139 DOMAIN-CONTAINING PROTEIN"/>
    <property type="match status" value="1"/>
</dbReference>